<name>A0A5M8PNP5_9LECA</name>
<reference evidence="2 3" key="1">
    <citation type="submission" date="2019-09" db="EMBL/GenBank/DDBJ databases">
        <title>The hologenome of the rock-dwelling lichen Lasallia pustulata.</title>
        <authorList>
            <person name="Greshake Tzovaras B."/>
            <person name="Segers F."/>
            <person name="Bicker A."/>
            <person name="Dal Grande F."/>
            <person name="Otte J."/>
            <person name="Hankeln T."/>
            <person name="Schmitt I."/>
            <person name="Ebersberger I."/>
        </authorList>
    </citation>
    <scope>NUCLEOTIDE SEQUENCE [LARGE SCALE GENOMIC DNA]</scope>
    <source>
        <strain evidence="2">A1-1</strain>
    </source>
</reference>
<protein>
    <submittedName>
        <fullName evidence="2">Uncharacterized protein</fullName>
    </submittedName>
</protein>
<dbReference type="EMBL" id="VXIT01000008">
    <property type="protein sequence ID" value="KAA6411151.1"/>
    <property type="molecule type" value="Genomic_DNA"/>
</dbReference>
<comment type="caution">
    <text evidence="2">The sequence shown here is derived from an EMBL/GenBank/DDBJ whole genome shotgun (WGS) entry which is preliminary data.</text>
</comment>
<evidence type="ECO:0000256" key="1">
    <source>
        <dbReference type="SAM" id="MobiDB-lite"/>
    </source>
</evidence>
<evidence type="ECO:0000313" key="2">
    <source>
        <dbReference type="EMBL" id="KAA6411151.1"/>
    </source>
</evidence>
<feature type="compositionally biased region" description="Basic and acidic residues" evidence="1">
    <location>
        <begin position="9"/>
        <end position="19"/>
    </location>
</feature>
<dbReference type="Proteomes" id="UP000324767">
    <property type="component" value="Unassembled WGS sequence"/>
</dbReference>
<accession>A0A5M8PNP5</accession>
<organism evidence="2 3">
    <name type="scientific">Lasallia pustulata</name>
    <dbReference type="NCBI Taxonomy" id="136370"/>
    <lineage>
        <taxon>Eukaryota</taxon>
        <taxon>Fungi</taxon>
        <taxon>Dikarya</taxon>
        <taxon>Ascomycota</taxon>
        <taxon>Pezizomycotina</taxon>
        <taxon>Lecanoromycetes</taxon>
        <taxon>OSLEUM clade</taxon>
        <taxon>Umbilicariomycetidae</taxon>
        <taxon>Umbilicariales</taxon>
        <taxon>Umbilicariaceae</taxon>
        <taxon>Lasallia</taxon>
    </lineage>
</organism>
<dbReference type="OrthoDB" id="5342924at2759"/>
<gene>
    <name evidence="2" type="ORF">FRX48_05463</name>
</gene>
<evidence type="ECO:0000313" key="3">
    <source>
        <dbReference type="Proteomes" id="UP000324767"/>
    </source>
</evidence>
<sequence>MQRLPPPLKRRDDGERHLSDSSFTPFIQTVSVDEQDTVPSSQFRSFCRALGLSLFYHKLFHRARGNAPPEPTKVAIYGDRTRAMLSSLIHFVPVGVAVSISSLNLSGYYIGGELAGATGQDQEKLAGLQFAAKLHELTITASLAAILFFYIRHEIVLETGVPFGAAFAGLQFQNVSFFWSQEFWGTPRQGTWSAGGTKFFINTSTTDLWPTMLDGSQVPDSCSVDTGDPSCPSGDWQTLSQDYLTYFPGLGINAGTLPETTRIASRKSVREIYTRSRIHSLYVNYITVATTQTSVIADAVSETGRLWAIAAKNIEGSQWRFQYRLAAYYNETPREGFNNSSNYLLFYNLSDIGTFRSKGEFPVEPYINDTALEMVQLARESSVPQLLWFALPQADYGNATIGAAVTYPQSSTNQSLVVYCTVDARWASVVMQGFRNEIKVVAGGPFNDAWPKINIAPDWATFLNAEIPYDNSNVFLKMLEAAGSWNSTNPIASAEIWAVIESILAVMIANGLGRLSWKNSLVGYLVDGDQEWMRQMMPQTSSMGPGGTAFVEPPTSSGPTSNFTMTAQVSGWAYSAEGTATKVYICWYDP</sequence>
<feature type="region of interest" description="Disordered" evidence="1">
    <location>
        <begin position="1"/>
        <end position="20"/>
    </location>
</feature>
<proteinExistence type="predicted"/>
<dbReference type="AlphaFoldDB" id="A0A5M8PNP5"/>